<dbReference type="PANTHER" id="PTHR37466:SF1">
    <property type="entry name" value="SLR1628 PROTEIN"/>
    <property type="match status" value="1"/>
</dbReference>
<dbReference type="PANTHER" id="PTHR37466">
    <property type="entry name" value="SLR1628 PROTEIN"/>
    <property type="match status" value="1"/>
</dbReference>
<proteinExistence type="predicted"/>
<name>A0A7Y0R9H3_9GAMM</name>
<dbReference type="Gene3D" id="3.30.56.110">
    <property type="entry name" value="Protein of unknown function DUF2237"/>
    <property type="match status" value="1"/>
</dbReference>
<dbReference type="OrthoDB" id="9792525at2"/>
<sequence>MATTAEAVNVLGEALEVCGTDPETGFYRDGCCNTGPDDLAAHVVCAVVTDEFLEFSSARGNDLSTPRPEFGFPGLKEGDSWCLCASRWQEAFEAGCAPRVKLRATQRSALKYSRLQDLKRHSVDLS</sequence>
<organism evidence="1 2">
    <name type="scientific">Marinobacter orientalis</name>
    <dbReference type="NCBI Taxonomy" id="1928859"/>
    <lineage>
        <taxon>Bacteria</taxon>
        <taxon>Pseudomonadati</taxon>
        <taxon>Pseudomonadota</taxon>
        <taxon>Gammaproteobacteria</taxon>
        <taxon>Pseudomonadales</taxon>
        <taxon>Marinobacteraceae</taxon>
        <taxon>Marinobacter</taxon>
    </lineage>
</organism>
<gene>
    <name evidence="1" type="ORF">HIU99_02895</name>
</gene>
<dbReference type="InterPro" id="IPR018714">
    <property type="entry name" value="DUF2237"/>
</dbReference>
<dbReference type="Pfam" id="PF09996">
    <property type="entry name" value="DUF2237"/>
    <property type="match status" value="1"/>
</dbReference>
<evidence type="ECO:0000313" key="2">
    <source>
        <dbReference type="Proteomes" id="UP000567186"/>
    </source>
</evidence>
<dbReference type="Proteomes" id="UP000567186">
    <property type="component" value="Unassembled WGS sequence"/>
</dbReference>
<dbReference type="RefSeq" id="WP_135953916.1">
    <property type="nucleotide sequence ID" value="NZ_JABCKY010000001.1"/>
</dbReference>
<comment type="caution">
    <text evidence="1">The sequence shown here is derived from an EMBL/GenBank/DDBJ whole genome shotgun (WGS) entry which is preliminary data.</text>
</comment>
<protein>
    <submittedName>
        <fullName evidence="1">DUF2237 domain-containing protein</fullName>
    </submittedName>
</protein>
<keyword evidence="2" id="KW-1185">Reference proteome</keyword>
<accession>A0A7Y0R9H3</accession>
<reference evidence="1 2" key="1">
    <citation type="submission" date="2020-04" db="EMBL/GenBank/DDBJ databases">
        <title>Marinobacter oceani sp. nov., isolated from marine solar saltern.</title>
        <authorList>
            <person name="Chen X.-Y."/>
        </authorList>
    </citation>
    <scope>NUCLEOTIDE SEQUENCE [LARGE SCALE GENOMIC DNA]</scope>
    <source>
        <strain evidence="1 2">W62</strain>
    </source>
</reference>
<dbReference type="EMBL" id="JABCKY010000001">
    <property type="protein sequence ID" value="NMT62535.1"/>
    <property type="molecule type" value="Genomic_DNA"/>
</dbReference>
<dbReference type="AlphaFoldDB" id="A0A7Y0R9H3"/>
<evidence type="ECO:0000313" key="1">
    <source>
        <dbReference type="EMBL" id="NMT62535.1"/>
    </source>
</evidence>